<dbReference type="RefSeq" id="WP_349300327.1">
    <property type="nucleotide sequence ID" value="NZ_JBEDNQ010000010.1"/>
</dbReference>
<keyword evidence="2" id="KW-1185">Reference proteome</keyword>
<gene>
    <name evidence="1" type="ORF">WIS52_22530</name>
</gene>
<proteinExistence type="predicted"/>
<accession>A0ABV1KFM0</accession>
<evidence type="ECO:0000313" key="2">
    <source>
        <dbReference type="Proteomes" id="UP001494902"/>
    </source>
</evidence>
<comment type="caution">
    <text evidence="1">The sequence shown here is derived from an EMBL/GenBank/DDBJ whole genome shotgun (WGS) entry which is preliminary data.</text>
</comment>
<dbReference type="EMBL" id="JBEDNQ010000010">
    <property type="protein sequence ID" value="MEQ3553256.1"/>
    <property type="molecule type" value="Genomic_DNA"/>
</dbReference>
<dbReference type="Proteomes" id="UP001494902">
    <property type="component" value="Unassembled WGS sequence"/>
</dbReference>
<evidence type="ECO:0000313" key="1">
    <source>
        <dbReference type="EMBL" id="MEQ3553256.1"/>
    </source>
</evidence>
<reference evidence="1 2" key="1">
    <citation type="submission" date="2024-03" db="EMBL/GenBank/DDBJ databases">
        <title>Draft genome sequence of Pseudonocardia nematodicida JCM 31783.</title>
        <authorList>
            <person name="Butdee W."/>
            <person name="Duangmal K."/>
        </authorList>
    </citation>
    <scope>NUCLEOTIDE SEQUENCE [LARGE SCALE GENOMIC DNA]</scope>
    <source>
        <strain evidence="1 2">JCM 31783</strain>
    </source>
</reference>
<sequence>MTTYAHHPSASSIIATWPTGAGAVAERVARIPASCDDARARHLAQALDRLSSRIWISYFMSVESVPEPSRLSGILRRPNNPVGMLLKRADDDVDEAAHAVGRLLVEIDDRGCREAVVREVEKELAAVRSAFDDDMTGRAQQAVTRIRPVPDSDQVARAQALLHEVPLGSERLFTEVGPTAACVAAFEWLVGTVAVTDRRGRYGSTTMLLQRAQLLSDRSLHIAMALFADRTIDARELIVDVLREAMLTSAGVYVALRLGDYEQAYESDGYDDYEGYDDHEDYDDYEQYDDTGPDEDEIEEAQRKLTALLQPADPGRSLLEGIITGIQACFELYLEDTAEAEVPDPDPRLTGPHWSEEIRQRFDAEVREAVETNRKALRG</sequence>
<protein>
    <submittedName>
        <fullName evidence="1">Uncharacterized protein</fullName>
    </submittedName>
</protein>
<organism evidence="1 2">
    <name type="scientific">Pseudonocardia nematodicida</name>
    <dbReference type="NCBI Taxonomy" id="1206997"/>
    <lineage>
        <taxon>Bacteria</taxon>
        <taxon>Bacillati</taxon>
        <taxon>Actinomycetota</taxon>
        <taxon>Actinomycetes</taxon>
        <taxon>Pseudonocardiales</taxon>
        <taxon>Pseudonocardiaceae</taxon>
        <taxon>Pseudonocardia</taxon>
    </lineage>
</organism>
<name>A0ABV1KFM0_9PSEU</name>